<evidence type="ECO:0000256" key="1">
    <source>
        <dbReference type="ARBA" id="ARBA00010688"/>
    </source>
</evidence>
<evidence type="ECO:0000313" key="5">
    <source>
        <dbReference type="EMBL" id="RJL22681.1"/>
    </source>
</evidence>
<evidence type="ECO:0000313" key="6">
    <source>
        <dbReference type="Proteomes" id="UP000283587"/>
    </source>
</evidence>
<dbReference type="InterPro" id="IPR011611">
    <property type="entry name" value="PfkB_dom"/>
</dbReference>
<dbReference type="PANTHER" id="PTHR43085">
    <property type="entry name" value="HEXOKINASE FAMILY MEMBER"/>
    <property type="match status" value="1"/>
</dbReference>
<dbReference type="Gene3D" id="3.40.1190.20">
    <property type="match status" value="1"/>
</dbReference>
<dbReference type="PROSITE" id="PS00584">
    <property type="entry name" value="PFKB_KINASES_2"/>
    <property type="match status" value="1"/>
</dbReference>
<keyword evidence="6" id="KW-1185">Reference proteome</keyword>
<dbReference type="InterPro" id="IPR029056">
    <property type="entry name" value="Ribokinase-like"/>
</dbReference>
<feature type="domain" description="Carbohydrate kinase PfkB" evidence="4">
    <location>
        <begin position="5"/>
        <end position="305"/>
    </location>
</feature>
<dbReference type="Pfam" id="PF00294">
    <property type="entry name" value="PfkB"/>
    <property type="match status" value="1"/>
</dbReference>
<dbReference type="GO" id="GO:0006974">
    <property type="term" value="P:DNA damage response"/>
    <property type="evidence" value="ECO:0007669"/>
    <property type="project" value="TreeGrafter"/>
</dbReference>
<organism evidence="5 6">
    <name type="scientific">Paracoccus siganidrum</name>
    <dbReference type="NCBI Taxonomy" id="1276757"/>
    <lineage>
        <taxon>Bacteria</taxon>
        <taxon>Pseudomonadati</taxon>
        <taxon>Pseudomonadota</taxon>
        <taxon>Alphaproteobacteria</taxon>
        <taxon>Rhodobacterales</taxon>
        <taxon>Paracoccaceae</taxon>
        <taxon>Paracoccus</taxon>
    </lineage>
</organism>
<keyword evidence="2" id="KW-0808">Transferase</keyword>
<dbReference type="PANTHER" id="PTHR43085:SF15">
    <property type="entry name" value="2-DEHYDRO-3-DEOXYGLUCONOKINASE"/>
    <property type="match status" value="1"/>
</dbReference>
<gene>
    <name evidence="5" type="ORF">D3P05_00355</name>
</gene>
<dbReference type="Proteomes" id="UP000283587">
    <property type="component" value="Unassembled WGS sequence"/>
</dbReference>
<protein>
    <submittedName>
        <fullName evidence="5">Sugar kinase</fullName>
    </submittedName>
</protein>
<comment type="similarity">
    <text evidence="1">Belongs to the carbohydrate kinase PfkB family.</text>
</comment>
<accession>A0A419ACU1</accession>
<dbReference type="GO" id="GO:0042840">
    <property type="term" value="P:D-glucuronate catabolic process"/>
    <property type="evidence" value="ECO:0007669"/>
    <property type="project" value="TreeGrafter"/>
</dbReference>
<proteinExistence type="inferred from homology"/>
<dbReference type="InterPro" id="IPR050306">
    <property type="entry name" value="PfkB_Carbo_kinase"/>
</dbReference>
<dbReference type="InterPro" id="IPR002173">
    <property type="entry name" value="Carboh/pur_kinase_PfkB_CS"/>
</dbReference>
<dbReference type="RefSeq" id="WP_119896207.1">
    <property type="nucleotide sequence ID" value="NZ_QNRC01000003.1"/>
</dbReference>
<dbReference type="GO" id="GO:0019698">
    <property type="term" value="P:D-galacturonate catabolic process"/>
    <property type="evidence" value="ECO:0007669"/>
    <property type="project" value="TreeGrafter"/>
</dbReference>
<dbReference type="GO" id="GO:0005829">
    <property type="term" value="C:cytosol"/>
    <property type="evidence" value="ECO:0007669"/>
    <property type="project" value="TreeGrafter"/>
</dbReference>
<dbReference type="SUPFAM" id="SSF53613">
    <property type="entry name" value="Ribokinase-like"/>
    <property type="match status" value="1"/>
</dbReference>
<evidence type="ECO:0000256" key="3">
    <source>
        <dbReference type="ARBA" id="ARBA00022777"/>
    </source>
</evidence>
<dbReference type="OrthoDB" id="9776822at2"/>
<dbReference type="CDD" id="cd01166">
    <property type="entry name" value="KdgK"/>
    <property type="match status" value="1"/>
</dbReference>
<evidence type="ECO:0000256" key="2">
    <source>
        <dbReference type="ARBA" id="ARBA00022679"/>
    </source>
</evidence>
<evidence type="ECO:0000259" key="4">
    <source>
        <dbReference type="Pfam" id="PF00294"/>
    </source>
</evidence>
<dbReference type="AlphaFoldDB" id="A0A419ACU1"/>
<reference evidence="6" key="1">
    <citation type="submission" date="2018-09" db="EMBL/GenBank/DDBJ databases">
        <title>Paracoccus onubensis nov. sp. a moderate halophilic bacterium isolated from Gruta de las Maravillas (Aracena, Spain).</title>
        <authorList>
            <person name="Jurado V."/>
            <person name="Gutierrez-Patricio S."/>
            <person name="Gonzalez-Pimentel J.L."/>
            <person name="Miller A.Z."/>
            <person name="Laiz L."/>
            <person name="Saiz-Jimenez C."/>
        </authorList>
    </citation>
    <scope>NUCLEOTIDE SEQUENCE [LARGE SCALE GENOMIC DNA]</scope>
    <source>
        <strain evidence="6">DSM 26381</strain>
    </source>
</reference>
<dbReference type="GO" id="GO:0008673">
    <property type="term" value="F:2-dehydro-3-deoxygluconokinase activity"/>
    <property type="evidence" value="ECO:0007669"/>
    <property type="project" value="TreeGrafter"/>
</dbReference>
<comment type="caution">
    <text evidence="5">The sequence shown here is derived from an EMBL/GenBank/DDBJ whole genome shotgun (WGS) entry which is preliminary data.</text>
</comment>
<dbReference type="EMBL" id="QZEW01000001">
    <property type="protein sequence ID" value="RJL22681.1"/>
    <property type="molecule type" value="Genomic_DNA"/>
</dbReference>
<name>A0A419ACU1_9RHOB</name>
<keyword evidence="3 5" id="KW-0418">Kinase</keyword>
<sequence length="319" mass="33227">MRILAIGEPLVEFTARPDAPSTFDRRLGGDTLNTAIYLARLMGPGAVGYLTGLGDDAMSRWLIAEAEAEEVGMAPVVLRPGGRPGGRPGLSFISTDAAGERSFLYWREHAPFRSLFCDAGQAPLAALEQAGTLFLSAITLAVLHEEGRARLIEALARRRKAGARIVFDTNYRPALWPDAKTAGRVIAQAAGIATLVLPSTDDMAACFGTAAPAEAMALLMRLTEAEIVLTTGGAAVLRRAAGETEVQTHALPPAVAARDTTGAGDSFNAAYLAARLAGLAPQPAILAAARLAAVVVQHPGAIIPRHAMPGDLPGLRVAS</sequence>